<organism evidence="1 2">
    <name type="scientific">Culex pipiens pipiens</name>
    <name type="common">Northern house mosquito</name>
    <dbReference type="NCBI Taxonomy" id="38569"/>
    <lineage>
        <taxon>Eukaryota</taxon>
        <taxon>Metazoa</taxon>
        <taxon>Ecdysozoa</taxon>
        <taxon>Arthropoda</taxon>
        <taxon>Hexapoda</taxon>
        <taxon>Insecta</taxon>
        <taxon>Pterygota</taxon>
        <taxon>Neoptera</taxon>
        <taxon>Endopterygota</taxon>
        <taxon>Diptera</taxon>
        <taxon>Nematocera</taxon>
        <taxon>Culicoidea</taxon>
        <taxon>Culicidae</taxon>
        <taxon>Culicinae</taxon>
        <taxon>Culicini</taxon>
        <taxon>Culex</taxon>
        <taxon>Culex</taxon>
    </lineage>
</organism>
<dbReference type="AlphaFoldDB" id="A0ABD1D6Q0"/>
<proteinExistence type="predicted"/>
<evidence type="ECO:0000313" key="1">
    <source>
        <dbReference type="EMBL" id="KAL1395308.1"/>
    </source>
</evidence>
<gene>
    <name evidence="1" type="ORF">pipiens_011349</name>
</gene>
<dbReference type="Proteomes" id="UP001562425">
    <property type="component" value="Unassembled WGS sequence"/>
</dbReference>
<reference evidence="1 2" key="1">
    <citation type="submission" date="2024-05" db="EMBL/GenBank/DDBJ databases">
        <title>Culex pipiens pipiens assembly and annotation.</title>
        <authorList>
            <person name="Alout H."/>
            <person name="Durand T."/>
        </authorList>
    </citation>
    <scope>NUCLEOTIDE SEQUENCE [LARGE SCALE GENOMIC DNA]</scope>
    <source>
        <strain evidence="1">HA-2024</strain>
        <tissue evidence="1">Whole body</tissue>
    </source>
</reference>
<accession>A0ABD1D6Q0</accession>
<name>A0ABD1D6Q0_CULPP</name>
<dbReference type="EMBL" id="JBEHCU010007200">
    <property type="protein sequence ID" value="KAL1395308.1"/>
    <property type="molecule type" value="Genomic_DNA"/>
</dbReference>
<keyword evidence="2" id="KW-1185">Reference proteome</keyword>
<comment type="caution">
    <text evidence="1">The sequence shown here is derived from an EMBL/GenBank/DDBJ whole genome shotgun (WGS) entry which is preliminary data.</text>
</comment>
<sequence length="79" mass="9001">MLFRSSRNWCTIAFQREKRHEDYRGRGPTTAASEFDCRAVCRGNIFKKGIISSEPTKKDTDRQKVASPGPIIIINICIN</sequence>
<evidence type="ECO:0000313" key="2">
    <source>
        <dbReference type="Proteomes" id="UP001562425"/>
    </source>
</evidence>
<protein>
    <submittedName>
        <fullName evidence="1">Uncharacterized protein</fullName>
    </submittedName>
</protein>